<reference evidence="3 4" key="1">
    <citation type="submission" date="2018-07" db="EMBL/GenBank/DDBJ databases">
        <title>The draft genome of Phyllobacterium salinisoli.</title>
        <authorList>
            <person name="Liu L."/>
            <person name="Li L."/>
            <person name="Zhang X."/>
            <person name="Liang L."/>
        </authorList>
    </citation>
    <scope>NUCLEOTIDE SEQUENCE [LARGE SCALE GENOMIC DNA]</scope>
    <source>
        <strain evidence="3 4">LLAN61</strain>
    </source>
</reference>
<proteinExistence type="predicted"/>
<dbReference type="Pfam" id="PF00535">
    <property type="entry name" value="Glycos_transf_2"/>
    <property type="match status" value="1"/>
</dbReference>
<accession>A0A368JWW6</accession>
<protein>
    <submittedName>
        <fullName evidence="3">Glycosyltransferase</fullName>
    </submittedName>
</protein>
<dbReference type="AlphaFoldDB" id="A0A368JWW6"/>
<keyword evidence="1" id="KW-1133">Transmembrane helix</keyword>
<name>A0A368JWW6_9HYPH</name>
<organism evidence="3 4">
    <name type="scientific">Phyllobacterium salinisoli</name>
    <dbReference type="NCBI Taxonomy" id="1899321"/>
    <lineage>
        <taxon>Bacteria</taxon>
        <taxon>Pseudomonadati</taxon>
        <taxon>Pseudomonadota</taxon>
        <taxon>Alphaproteobacteria</taxon>
        <taxon>Hyphomicrobiales</taxon>
        <taxon>Phyllobacteriaceae</taxon>
        <taxon>Phyllobacterium</taxon>
    </lineage>
</organism>
<dbReference type="EMBL" id="QOZG01000018">
    <property type="protein sequence ID" value="RCS21647.1"/>
    <property type="molecule type" value="Genomic_DNA"/>
</dbReference>
<evidence type="ECO:0000313" key="4">
    <source>
        <dbReference type="Proteomes" id="UP000253420"/>
    </source>
</evidence>
<dbReference type="PANTHER" id="PTHR43685">
    <property type="entry name" value="GLYCOSYLTRANSFERASE"/>
    <property type="match status" value="1"/>
</dbReference>
<feature type="domain" description="Glycosyltransferase 2-like" evidence="2">
    <location>
        <begin position="43"/>
        <end position="174"/>
    </location>
</feature>
<dbReference type="InterPro" id="IPR050834">
    <property type="entry name" value="Glycosyltransf_2"/>
</dbReference>
<evidence type="ECO:0000259" key="2">
    <source>
        <dbReference type="Pfam" id="PF00535"/>
    </source>
</evidence>
<keyword evidence="4" id="KW-1185">Reference proteome</keyword>
<keyword evidence="3" id="KW-0808">Transferase</keyword>
<dbReference type="GO" id="GO:0016740">
    <property type="term" value="F:transferase activity"/>
    <property type="evidence" value="ECO:0007669"/>
    <property type="project" value="UniProtKB-KW"/>
</dbReference>
<feature type="transmembrane region" description="Helical" evidence="1">
    <location>
        <begin position="316"/>
        <end position="338"/>
    </location>
</feature>
<sequence length="348" mass="39156">MRIYCNDDGMISPGGAMDQVVSRLADPQWKVAGSRKICIGTVTRRRPNMLRCLLSSYVGLQLSSNLDVTFVVVENDSEKSLHCQIDEFRKAIKNQVVYLLEPHIGIASARNSVLNYAVENGFDFLFFADDDEFVTKDWLNALLHEHDAGNLDIIGSPVRLAPPSEPLTMLQKTVFHGLQQINCNAERRCVRKRNSGASNTIKIATGSWLGNLDFFRRTGLRFDANLGLAGGEDWQLWNEARRLGAKTGWTPFAVVYETIPLGRLSFNYYYRRNRDYARSSFISRRRDTAAIAGFLLSRIYKILFSFISLPIRRQRALLMVIANLGSLIGYLQGAAGMASSHYENVDGN</sequence>
<keyword evidence="1" id="KW-0472">Membrane</keyword>
<gene>
    <name evidence="3" type="ORF">DUT91_22575</name>
</gene>
<feature type="transmembrane region" description="Helical" evidence="1">
    <location>
        <begin position="289"/>
        <end position="309"/>
    </location>
</feature>
<evidence type="ECO:0000313" key="3">
    <source>
        <dbReference type="EMBL" id="RCS21647.1"/>
    </source>
</evidence>
<dbReference type="SUPFAM" id="SSF53448">
    <property type="entry name" value="Nucleotide-diphospho-sugar transferases"/>
    <property type="match status" value="1"/>
</dbReference>
<dbReference type="InterPro" id="IPR001173">
    <property type="entry name" value="Glyco_trans_2-like"/>
</dbReference>
<comment type="caution">
    <text evidence="3">The sequence shown here is derived from an EMBL/GenBank/DDBJ whole genome shotgun (WGS) entry which is preliminary data.</text>
</comment>
<keyword evidence="1" id="KW-0812">Transmembrane</keyword>
<dbReference type="Gene3D" id="3.90.550.10">
    <property type="entry name" value="Spore Coat Polysaccharide Biosynthesis Protein SpsA, Chain A"/>
    <property type="match status" value="1"/>
</dbReference>
<dbReference type="PANTHER" id="PTHR43685:SF2">
    <property type="entry name" value="GLYCOSYLTRANSFERASE 2-LIKE DOMAIN-CONTAINING PROTEIN"/>
    <property type="match status" value="1"/>
</dbReference>
<dbReference type="InterPro" id="IPR029044">
    <property type="entry name" value="Nucleotide-diphossugar_trans"/>
</dbReference>
<dbReference type="Proteomes" id="UP000253420">
    <property type="component" value="Unassembled WGS sequence"/>
</dbReference>
<evidence type="ECO:0000256" key="1">
    <source>
        <dbReference type="SAM" id="Phobius"/>
    </source>
</evidence>